<name>X1LP07_9ZZZZ</name>
<comment type="caution">
    <text evidence="1">The sequence shown here is derived from an EMBL/GenBank/DDBJ whole genome shotgun (WGS) entry which is preliminary data.</text>
</comment>
<organism evidence="1">
    <name type="scientific">marine sediment metagenome</name>
    <dbReference type="NCBI Taxonomy" id="412755"/>
    <lineage>
        <taxon>unclassified sequences</taxon>
        <taxon>metagenomes</taxon>
        <taxon>ecological metagenomes</taxon>
    </lineage>
</organism>
<gene>
    <name evidence="1" type="ORF">S06H3_17012</name>
</gene>
<dbReference type="EMBL" id="BARV01008468">
    <property type="protein sequence ID" value="GAI04120.1"/>
    <property type="molecule type" value="Genomic_DNA"/>
</dbReference>
<feature type="non-terminal residue" evidence="1">
    <location>
        <position position="1"/>
    </location>
</feature>
<proteinExistence type="predicted"/>
<protein>
    <submittedName>
        <fullName evidence="1">Uncharacterized protein</fullName>
    </submittedName>
</protein>
<reference evidence="1" key="1">
    <citation type="journal article" date="2014" name="Front. Microbiol.">
        <title>High frequency of phylogenetically diverse reductive dehalogenase-homologous genes in deep subseafloor sedimentary metagenomes.</title>
        <authorList>
            <person name="Kawai M."/>
            <person name="Futagami T."/>
            <person name="Toyoda A."/>
            <person name="Takaki Y."/>
            <person name="Nishi S."/>
            <person name="Hori S."/>
            <person name="Arai W."/>
            <person name="Tsubouchi T."/>
            <person name="Morono Y."/>
            <person name="Uchiyama I."/>
            <person name="Ito T."/>
            <person name="Fujiyama A."/>
            <person name="Inagaki F."/>
            <person name="Takami H."/>
        </authorList>
    </citation>
    <scope>NUCLEOTIDE SEQUENCE</scope>
    <source>
        <strain evidence="1">Expedition CK06-06</strain>
    </source>
</reference>
<dbReference type="AlphaFoldDB" id="X1LP07"/>
<sequence>DVYHCPNDRRKRDLTQNAFRSYSIAGGVNGERGFGAVPVEMIDEIKQPGSKYVFVEESDKRGWNMGSWVVNPNNKDRWVDPLAIWHNKRSTLGFADGHSEKHRWLDERTIEFAEDPSTDRNQPGNPDLEYMHRNYIYRELD</sequence>
<accession>X1LP07</accession>
<evidence type="ECO:0000313" key="1">
    <source>
        <dbReference type="EMBL" id="GAI04120.1"/>
    </source>
</evidence>